<dbReference type="AlphaFoldDB" id="A0AAD2FG19"/>
<gene>
    <name evidence="2" type="ORF">CYCCA115_LOCUS1159</name>
</gene>
<reference evidence="2" key="1">
    <citation type="submission" date="2023-08" db="EMBL/GenBank/DDBJ databases">
        <authorList>
            <person name="Audoor S."/>
            <person name="Bilcke G."/>
        </authorList>
    </citation>
    <scope>NUCLEOTIDE SEQUENCE</scope>
</reference>
<dbReference type="Proteomes" id="UP001295423">
    <property type="component" value="Unassembled WGS sequence"/>
</dbReference>
<feature type="region of interest" description="Disordered" evidence="1">
    <location>
        <begin position="1"/>
        <end position="25"/>
    </location>
</feature>
<feature type="compositionally biased region" description="Basic and acidic residues" evidence="1">
    <location>
        <begin position="224"/>
        <end position="258"/>
    </location>
</feature>
<evidence type="ECO:0000313" key="3">
    <source>
        <dbReference type="Proteomes" id="UP001295423"/>
    </source>
</evidence>
<evidence type="ECO:0000313" key="2">
    <source>
        <dbReference type="EMBL" id="CAJ1925649.1"/>
    </source>
</evidence>
<comment type="caution">
    <text evidence="2">The sequence shown here is derived from an EMBL/GenBank/DDBJ whole genome shotgun (WGS) entry which is preliminary data.</text>
</comment>
<protein>
    <submittedName>
        <fullName evidence="2">Uncharacterized protein</fullName>
    </submittedName>
</protein>
<sequence>MKEELLPQSNLSGSQTSKLEPNVQKDCIEPDKMMAGRRESLFSLSLRSQPSYCSELSWDSEDEDDSDSSCFSEDDYLDAQIIRGDFILEKPLDAKELDRLFDWGVGYKAPPKFTESVHDFPMKVPTRRDSITDNDTFSRSDEFRNDIFRSTRSDAFESVLSAISDEFESRDLDSLDSRFSLDDEEKDDPKTPPTSKGRNNESCMVEDGAESIADSAYGSNSSTLEDRWTEGGTHEKLQPSVNRWRDGLTPDKSLRPSIERPMMPPPRRRPSNSGDDWDVTKRHSLKSSSLHFEIINSQIQAEVGLRMSDSLPAQKIMEAIMSVLQNPDYQEESKEESKYEQ</sequence>
<evidence type="ECO:0000256" key="1">
    <source>
        <dbReference type="SAM" id="MobiDB-lite"/>
    </source>
</evidence>
<name>A0AAD2FG19_9STRA</name>
<feature type="compositionally biased region" description="Polar residues" evidence="1">
    <location>
        <begin position="7"/>
        <end position="19"/>
    </location>
</feature>
<keyword evidence="3" id="KW-1185">Reference proteome</keyword>
<proteinExistence type="predicted"/>
<dbReference type="EMBL" id="CAKOGP040000002">
    <property type="protein sequence ID" value="CAJ1925649.1"/>
    <property type="molecule type" value="Genomic_DNA"/>
</dbReference>
<accession>A0AAD2FG19</accession>
<organism evidence="2 3">
    <name type="scientific">Cylindrotheca closterium</name>
    <dbReference type="NCBI Taxonomy" id="2856"/>
    <lineage>
        <taxon>Eukaryota</taxon>
        <taxon>Sar</taxon>
        <taxon>Stramenopiles</taxon>
        <taxon>Ochrophyta</taxon>
        <taxon>Bacillariophyta</taxon>
        <taxon>Bacillariophyceae</taxon>
        <taxon>Bacillariophycidae</taxon>
        <taxon>Bacillariales</taxon>
        <taxon>Bacillariaceae</taxon>
        <taxon>Cylindrotheca</taxon>
    </lineage>
</organism>
<feature type="region of interest" description="Disordered" evidence="1">
    <location>
        <begin position="176"/>
        <end position="280"/>
    </location>
</feature>